<dbReference type="EMBL" id="CP043026">
    <property type="protein sequence ID" value="QEH62033.1"/>
    <property type="molecule type" value="Genomic_DNA"/>
</dbReference>
<dbReference type="InterPro" id="IPR006379">
    <property type="entry name" value="HAD-SF_hydro_IIB"/>
</dbReference>
<keyword evidence="2" id="KW-1185">Reference proteome</keyword>
<dbReference type="GO" id="GO:0005829">
    <property type="term" value="C:cytosol"/>
    <property type="evidence" value="ECO:0007669"/>
    <property type="project" value="TreeGrafter"/>
</dbReference>
<evidence type="ECO:0000313" key="1">
    <source>
        <dbReference type="EMBL" id="QEH62033.1"/>
    </source>
</evidence>
<dbReference type="RefSeq" id="WP_166508404.1">
    <property type="nucleotide sequence ID" value="NZ_CP043026.1"/>
</dbReference>
<dbReference type="InterPro" id="IPR036412">
    <property type="entry name" value="HAD-like_sf"/>
</dbReference>
<accession>A0A5B9Y5G0</accession>
<proteinExistence type="predicted"/>
<dbReference type="Proteomes" id="UP000323144">
    <property type="component" value="Chromosome"/>
</dbReference>
<evidence type="ECO:0000313" key="2">
    <source>
        <dbReference type="Proteomes" id="UP000323144"/>
    </source>
</evidence>
<gene>
    <name evidence="1" type="ORF">SCHIN_v1c08380</name>
</gene>
<dbReference type="NCBIfam" id="TIGR01484">
    <property type="entry name" value="HAD-SF-IIB"/>
    <property type="match status" value="1"/>
</dbReference>
<dbReference type="SUPFAM" id="SSF56784">
    <property type="entry name" value="HAD-like"/>
    <property type="match status" value="1"/>
</dbReference>
<dbReference type="Gene3D" id="3.30.1240.10">
    <property type="match status" value="1"/>
</dbReference>
<protein>
    <submittedName>
        <fullName evidence="1">HAD family hydrolase</fullName>
    </submittedName>
</protein>
<dbReference type="KEGG" id="schi:SCHIN_v1c08380"/>
<dbReference type="AlphaFoldDB" id="A0A5B9Y5G0"/>
<organism evidence="1 2">
    <name type="scientific">Spiroplasma chinense</name>
    <dbReference type="NCBI Taxonomy" id="216932"/>
    <lineage>
        <taxon>Bacteria</taxon>
        <taxon>Bacillati</taxon>
        <taxon>Mycoplasmatota</taxon>
        <taxon>Mollicutes</taxon>
        <taxon>Entomoplasmatales</taxon>
        <taxon>Spiroplasmataceae</taxon>
        <taxon>Spiroplasma</taxon>
    </lineage>
</organism>
<dbReference type="Pfam" id="PF08282">
    <property type="entry name" value="Hydrolase_3"/>
    <property type="match status" value="1"/>
</dbReference>
<keyword evidence="1" id="KW-0378">Hydrolase</keyword>
<dbReference type="GO" id="GO:0000287">
    <property type="term" value="F:magnesium ion binding"/>
    <property type="evidence" value="ECO:0007669"/>
    <property type="project" value="TreeGrafter"/>
</dbReference>
<name>A0A5B9Y5G0_9MOLU</name>
<sequence length="286" mass="32208">MTLPFVASDLDGTIVKNKDFKILDKTIEDILNYQEKSGSKFFIVTGRVFATSKVYINQLNVTLPVVGCNGAAIVDPITREVLFEDVVKKEFSEKIIDFAKENNLDLIFYTATSIVGLNDSERIVTFGESYKDLDSSLRPEMICFENLDELKECVMNGIHKPVKYLFSFPLDGNDKIIDETIKFLNQLDLNCPTTKMGDRFLVDAMNNGINKATGLQKWAEIMDVDINTIHTAGDNNNDIEMTEQSPFGCIVENGVENAKKIAKRVLKHIEDNGVGEYLRELVDQNK</sequence>
<reference evidence="1 2" key="1">
    <citation type="submission" date="2019-08" db="EMBL/GenBank/DDBJ databases">
        <title>Complete genome sequence of Spiroplasma chinense CCH (DSM 19755).</title>
        <authorList>
            <person name="Shen H.-Y."/>
            <person name="Lin Y.-C."/>
            <person name="Chou L."/>
            <person name="Kuo C.-H."/>
        </authorList>
    </citation>
    <scope>NUCLEOTIDE SEQUENCE [LARGE SCALE GENOMIC DNA]</scope>
    <source>
        <strain evidence="1 2">CCH</strain>
    </source>
</reference>
<dbReference type="GO" id="GO:0016791">
    <property type="term" value="F:phosphatase activity"/>
    <property type="evidence" value="ECO:0007669"/>
    <property type="project" value="TreeGrafter"/>
</dbReference>
<dbReference type="PANTHER" id="PTHR10000">
    <property type="entry name" value="PHOSPHOSERINE PHOSPHATASE"/>
    <property type="match status" value="1"/>
</dbReference>
<dbReference type="Gene3D" id="3.40.50.1000">
    <property type="entry name" value="HAD superfamily/HAD-like"/>
    <property type="match status" value="1"/>
</dbReference>
<dbReference type="InterPro" id="IPR023214">
    <property type="entry name" value="HAD_sf"/>
</dbReference>
<dbReference type="PANTHER" id="PTHR10000:SF8">
    <property type="entry name" value="HAD SUPERFAMILY HYDROLASE-LIKE, TYPE 3"/>
    <property type="match status" value="1"/>
</dbReference>